<dbReference type="RefSeq" id="WP_076959289.1">
    <property type="nucleotide sequence ID" value="NZ_MLCO01000232.1"/>
</dbReference>
<dbReference type="GO" id="GO:0016705">
    <property type="term" value="F:oxidoreductase activity, acting on paired donors, with incorporation or reduction of molecular oxygen"/>
    <property type="evidence" value="ECO:0007669"/>
    <property type="project" value="InterPro"/>
</dbReference>
<dbReference type="OrthoDB" id="9796623at2"/>
<evidence type="ECO:0000256" key="5">
    <source>
        <dbReference type="ARBA" id="ARBA00022827"/>
    </source>
</evidence>
<protein>
    <recommendedName>
        <fullName evidence="8">FAD-binding domain-containing protein</fullName>
    </recommendedName>
</protein>
<dbReference type="InterPro" id="IPR051205">
    <property type="entry name" value="UbiH/COQ6_monooxygenase"/>
</dbReference>
<dbReference type="PANTHER" id="PTHR43876:SF25">
    <property type="entry name" value="MONOOXYGENASE NMA2164"/>
    <property type="match status" value="1"/>
</dbReference>
<keyword evidence="7" id="KW-0503">Monooxygenase</keyword>
<organism evidence="9 10">
    <name type="scientific">Teichococcus deserti</name>
    <dbReference type="NCBI Taxonomy" id="1817963"/>
    <lineage>
        <taxon>Bacteria</taxon>
        <taxon>Pseudomonadati</taxon>
        <taxon>Pseudomonadota</taxon>
        <taxon>Alphaproteobacteria</taxon>
        <taxon>Acetobacterales</taxon>
        <taxon>Roseomonadaceae</taxon>
        <taxon>Roseomonas</taxon>
    </lineage>
</organism>
<feature type="domain" description="FAD-binding" evidence="8">
    <location>
        <begin position="3"/>
        <end position="333"/>
    </location>
</feature>
<dbReference type="GO" id="GO:0004497">
    <property type="term" value="F:monooxygenase activity"/>
    <property type="evidence" value="ECO:0007669"/>
    <property type="project" value="UniProtKB-KW"/>
</dbReference>
<dbReference type="GO" id="GO:0006744">
    <property type="term" value="P:ubiquinone biosynthetic process"/>
    <property type="evidence" value="ECO:0007669"/>
    <property type="project" value="UniProtKB-UniPathway"/>
</dbReference>
<dbReference type="EMBL" id="MLCO01000232">
    <property type="protein sequence ID" value="ONG49017.1"/>
    <property type="molecule type" value="Genomic_DNA"/>
</dbReference>
<dbReference type="AlphaFoldDB" id="A0A1V2GXB9"/>
<evidence type="ECO:0000256" key="4">
    <source>
        <dbReference type="ARBA" id="ARBA00022630"/>
    </source>
</evidence>
<evidence type="ECO:0000256" key="1">
    <source>
        <dbReference type="ARBA" id="ARBA00001974"/>
    </source>
</evidence>
<dbReference type="InterPro" id="IPR036188">
    <property type="entry name" value="FAD/NAD-bd_sf"/>
</dbReference>
<evidence type="ECO:0000256" key="7">
    <source>
        <dbReference type="ARBA" id="ARBA00023033"/>
    </source>
</evidence>
<comment type="similarity">
    <text evidence="3">Belongs to the UbiH/COQ6 family.</text>
</comment>
<comment type="cofactor">
    <cofactor evidence="1">
        <name>FAD</name>
        <dbReference type="ChEBI" id="CHEBI:57692"/>
    </cofactor>
</comment>
<gene>
    <name evidence="9" type="ORF">BKE38_21200</name>
</gene>
<name>A0A1V2GXB9_9PROT</name>
<sequence length="392" mass="41746">MRFDVAIVGGGPAGLALATSLGGSGLTVAVIEQQPEPALAEAGFDGREIALTHHSQAILKELGAWELIPATSISPLREARVLNGGSGYALRFDTSGRAESELGKLVSNHSLRRALYRTAVGKPGVTLIAGARVLSLSTELEGADVTLASGETIEARLLVAADSRFSRAREALGIAAETRDFGKKMMVCRLRHAAPHDGIATEWFDYGQTIAMLPLNGNESSAVITLPPDEMAALEAMDEKEFGDELSRRYRQRLGAMTLVSSRHVYPLVAVYAERFCSARAALIGDAAVGMHPVTAHGFNFGLRGQAALAELVLAAHRAGGDIGAPHLLRRYAAGHRQATRPLYLATNATALIFSQEGPGARLLRAAALRLGNHLRPVQQRIVSQLMETRPT</sequence>
<dbReference type="SUPFAM" id="SSF51905">
    <property type="entry name" value="FAD/NAD(P)-binding domain"/>
    <property type="match status" value="1"/>
</dbReference>
<accession>A0A1V2GXB9</accession>
<evidence type="ECO:0000256" key="2">
    <source>
        <dbReference type="ARBA" id="ARBA00004749"/>
    </source>
</evidence>
<evidence type="ECO:0000256" key="3">
    <source>
        <dbReference type="ARBA" id="ARBA00005349"/>
    </source>
</evidence>
<evidence type="ECO:0000256" key="6">
    <source>
        <dbReference type="ARBA" id="ARBA00023002"/>
    </source>
</evidence>
<dbReference type="Pfam" id="PF01494">
    <property type="entry name" value="FAD_binding_3"/>
    <property type="match status" value="1"/>
</dbReference>
<dbReference type="Proteomes" id="UP000188879">
    <property type="component" value="Unassembled WGS sequence"/>
</dbReference>
<dbReference type="InterPro" id="IPR010971">
    <property type="entry name" value="UbiH/COQ6"/>
</dbReference>
<dbReference type="UniPathway" id="UPA00232"/>
<dbReference type="InterPro" id="IPR002938">
    <property type="entry name" value="FAD-bd"/>
</dbReference>
<keyword evidence="4" id="KW-0285">Flavoprotein</keyword>
<dbReference type="NCBIfam" id="NF006593">
    <property type="entry name" value="PRK09126.1"/>
    <property type="match status" value="1"/>
</dbReference>
<dbReference type="Gene3D" id="3.50.50.60">
    <property type="entry name" value="FAD/NAD(P)-binding domain"/>
    <property type="match status" value="2"/>
</dbReference>
<reference evidence="9 10" key="1">
    <citation type="submission" date="2016-10" db="EMBL/GenBank/DDBJ databases">
        <title>Draft Genome sequence of Roseomonas sp. strain M3.</title>
        <authorList>
            <person name="Subhash Y."/>
            <person name="Lee S."/>
        </authorList>
    </citation>
    <scope>NUCLEOTIDE SEQUENCE [LARGE SCALE GENOMIC DNA]</scope>
    <source>
        <strain evidence="9 10">M3</strain>
    </source>
</reference>
<comment type="caution">
    <text evidence="9">The sequence shown here is derived from an EMBL/GenBank/DDBJ whole genome shotgun (WGS) entry which is preliminary data.</text>
</comment>
<keyword evidence="10" id="KW-1185">Reference proteome</keyword>
<keyword evidence="5" id="KW-0274">FAD</keyword>
<comment type="pathway">
    <text evidence="2">Cofactor biosynthesis; ubiquinone biosynthesis.</text>
</comment>
<evidence type="ECO:0000259" key="8">
    <source>
        <dbReference type="Pfam" id="PF01494"/>
    </source>
</evidence>
<dbReference type="PRINTS" id="PR00420">
    <property type="entry name" value="RNGMNOXGNASE"/>
</dbReference>
<keyword evidence="6" id="KW-0560">Oxidoreductase</keyword>
<proteinExistence type="inferred from homology"/>
<dbReference type="PANTHER" id="PTHR43876">
    <property type="entry name" value="UBIQUINONE BIOSYNTHESIS MONOOXYGENASE COQ6, MITOCHONDRIAL"/>
    <property type="match status" value="1"/>
</dbReference>
<evidence type="ECO:0000313" key="9">
    <source>
        <dbReference type="EMBL" id="ONG49017.1"/>
    </source>
</evidence>
<dbReference type="GO" id="GO:0071949">
    <property type="term" value="F:FAD binding"/>
    <property type="evidence" value="ECO:0007669"/>
    <property type="project" value="InterPro"/>
</dbReference>
<dbReference type="NCBIfam" id="TIGR01988">
    <property type="entry name" value="Ubi-OHases"/>
    <property type="match status" value="1"/>
</dbReference>
<evidence type="ECO:0000313" key="10">
    <source>
        <dbReference type="Proteomes" id="UP000188879"/>
    </source>
</evidence>